<evidence type="ECO:0000256" key="1">
    <source>
        <dbReference type="SAM" id="MobiDB-lite"/>
    </source>
</evidence>
<comment type="caution">
    <text evidence="3">The sequence shown here is derived from an EMBL/GenBank/DDBJ whole genome shotgun (WGS) entry which is preliminary data.</text>
</comment>
<feature type="compositionally biased region" description="Pro residues" evidence="1">
    <location>
        <begin position="548"/>
        <end position="560"/>
    </location>
</feature>
<dbReference type="Pfam" id="PF02720">
    <property type="entry name" value="DUF222"/>
    <property type="match status" value="1"/>
</dbReference>
<reference evidence="3" key="2">
    <citation type="submission" date="2020-09" db="EMBL/GenBank/DDBJ databases">
        <authorList>
            <person name="Sun Q."/>
            <person name="Sedlacek I."/>
        </authorList>
    </citation>
    <scope>NUCLEOTIDE SEQUENCE</scope>
    <source>
        <strain evidence="3">CCM 7905</strain>
    </source>
</reference>
<keyword evidence="3" id="KW-0540">Nuclease</keyword>
<accession>A0A917FQZ8</accession>
<dbReference type="Proteomes" id="UP000654257">
    <property type="component" value="Unassembled WGS sequence"/>
</dbReference>
<keyword evidence="3" id="KW-0255">Endonuclease</keyword>
<reference evidence="3" key="1">
    <citation type="journal article" date="2014" name="Int. J. Syst. Evol. Microbiol.">
        <title>Complete genome sequence of Corynebacterium casei LMG S-19264T (=DSM 44701T), isolated from a smear-ripened cheese.</title>
        <authorList>
            <consortium name="US DOE Joint Genome Institute (JGI-PGF)"/>
            <person name="Walter F."/>
            <person name="Albersmeier A."/>
            <person name="Kalinowski J."/>
            <person name="Ruckert C."/>
        </authorList>
    </citation>
    <scope>NUCLEOTIDE SEQUENCE</scope>
    <source>
        <strain evidence="3">CCM 7905</strain>
    </source>
</reference>
<feature type="domain" description="DUF222" evidence="2">
    <location>
        <begin position="10"/>
        <end position="285"/>
    </location>
</feature>
<dbReference type="GO" id="GO:0004519">
    <property type="term" value="F:endonuclease activity"/>
    <property type="evidence" value="ECO:0007669"/>
    <property type="project" value="UniProtKB-KW"/>
</dbReference>
<feature type="region of interest" description="Disordered" evidence="1">
    <location>
        <begin position="541"/>
        <end position="561"/>
    </location>
</feature>
<feature type="region of interest" description="Disordered" evidence="1">
    <location>
        <begin position="311"/>
        <end position="357"/>
    </location>
</feature>
<name>A0A917FQZ8_9NOCA</name>
<evidence type="ECO:0000259" key="2">
    <source>
        <dbReference type="Pfam" id="PF02720"/>
    </source>
</evidence>
<sequence length="626" mass="67268">MSSWRVRENAAACRGVESVLDVYETRFVAEANVVPPGMRADLDLASKTASCDIAAATGLSKAAAGRLYAVGEQLDQRLPLTALRFRCGAIDLPRVRAITTVLGKAGDATVDAIEWQALSAAERLTPEPLAARIWALWMNVDPDEARAVREENARTASGVKVADNPDGTATLTGYLSTLEGAQADALIGEMAGTVCRKDPRSKKQLRSAALMAFLRQEAWVSCLCGTADCPYVGRTEPVRGRDYLVQVLVDVETLLGLTASPAHLANGTPLDADLARIIASDARWQGLLTEMMSIARADGLVSAGETKCGAGFDTESGSATDESTKDDCRGDDPGGAREIVEPEPDADKPASTTPACSTGLRDVAVRRFVRRGRIRTGGIVPTPQWAPTTTAGVDAESATCLNRIVAEYLAAVERDPALAAGPHPDGHGGFTTPPAGALNYRPSEQLQAIVRALYPTCTHAGCSVPSSRCELDHAVEFDHDNPPQGGWTISENLHPLCTVHHQVKTARMWTPGIMGGGLVCWRSNSGLTRITAPAGIVLTGRRVERPDPPPATAAPTPPLPTEVENWWDATTWWEKNRPEGDVGPTLLDISHLDDPVERRTALELRAHYRDHEETRWARYIHEPCPF</sequence>
<evidence type="ECO:0000313" key="4">
    <source>
        <dbReference type="Proteomes" id="UP000654257"/>
    </source>
</evidence>
<dbReference type="EMBL" id="BMCU01000001">
    <property type="protein sequence ID" value="GGG00798.1"/>
    <property type="molecule type" value="Genomic_DNA"/>
</dbReference>
<feature type="compositionally biased region" description="Basic and acidic residues" evidence="1">
    <location>
        <begin position="322"/>
        <end position="348"/>
    </location>
</feature>
<evidence type="ECO:0000313" key="3">
    <source>
        <dbReference type="EMBL" id="GGG00798.1"/>
    </source>
</evidence>
<keyword evidence="3" id="KW-0378">Hydrolase</keyword>
<gene>
    <name evidence="3" type="ORF">GCM10007304_13430</name>
</gene>
<organism evidence="3 4">
    <name type="scientific">Rhodococcoides trifolii</name>
    <dbReference type="NCBI Taxonomy" id="908250"/>
    <lineage>
        <taxon>Bacteria</taxon>
        <taxon>Bacillati</taxon>
        <taxon>Actinomycetota</taxon>
        <taxon>Actinomycetes</taxon>
        <taxon>Mycobacteriales</taxon>
        <taxon>Nocardiaceae</taxon>
        <taxon>Rhodococcoides</taxon>
    </lineage>
</organism>
<dbReference type="AlphaFoldDB" id="A0A917FQZ8"/>
<dbReference type="CDD" id="cd00085">
    <property type="entry name" value="HNHc"/>
    <property type="match status" value="1"/>
</dbReference>
<keyword evidence="4" id="KW-1185">Reference proteome</keyword>
<dbReference type="InterPro" id="IPR003615">
    <property type="entry name" value="HNH_nuc"/>
</dbReference>
<protein>
    <submittedName>
        <fullName evidence="3">HNH endonuclease</fullName>
    </submittedName>
</protein>
<dbReference type="InterPro" id="IPR003870">
    <property type="entry name" value="DUF222"/>
</dbReference>
<proteinExistence type="predicted"/>